<organism evidence="4 5">
    <name type="scientific">Halobellus limi</name>
    <dbReference type="NCBI Taxonomy" id="699433"/>
    <lineage>
        <taxon>Archaea</taxon>
        <taxon>Methanobacteriati</taxon>
        <taxon>Methanobacteriota</taxon>
        <taxon>Stenosarchaea group</taxon>
        <taxon>Halobacteria</taxon>
        <taxon>Halobacteriales</taxon>
        <taxon>Haloferacaceae</taxon>
        <taxon>Halobellus</taxon>
    </lineage>
</organism>
<evidence type="ECO:0000313" key="4">
    <source>
        <dbReference type="EMBL" id="SEF87474.1"/>
    </source>
</evidence>
<name>A0A1H5VJQ8_9EURY</name>
<reference evidence="4 5" key="1">
    <citation type="submission" date="2016-10" db="EMBL/GenBank/DDBJ databases">
        <authorList>
            <person name="de Groot N.N."/>
        </authorList>
    </citation>
    <scope>NUCLEOTIDE SEQUENCE [LARGE SCALE GENOMIC DNA]</scope>
    <source>
        <strain evidence="4 5">CGMCC 1.10331</strain>
    </source>
</reference>
<dbReference type="EMBL" id="FNVN01000001">
    <property type="protein sequence ID" value="SEF87474.1"/>
    <property type="molecule type" value="Genomic_DNA"/>
</dbReference>
<keyword evidence="2" id="KW-0472">Membrane</keyword>
<feature type="transmembrane region" description="Helical" evidence="2">
    <location>
        <begin position="225"/>
        <end position="244"/>
    </location>
</feature>
<accession>A0A1H5VJQ8</accession>
<dbReference type="AlphaFoldDB" id="A0A1H5VJQ8"/>
<gene>
    <name evidence="3" type="ORF">DV707_02870</name>
    <name evidence="4" type="ORF">SAMN04488133_0982</name>
</gene>
<feature type="transmembrane region" description="Helical" evidence="2">
    <location>
        <begin position="163"/>
        <end position="182"/>
    </location>
</feature>
<dbReference type="RefSeq" id="WP_103990705.1">
    <property type="nucleotide sequence ID" value="NZ_CP031311.1"/>
</dbReference>
<dbReference type="OrthoDB" id="170869at2157"/>
<dbReference type="Pfam" id="PF09490">
    <property type="entry name" value="CbtA"/>
    <property type="match status" value="1"/>
</dbReference>
<feature type="transmembrane region" description="Helical" evidence="2">
    <location>
        <begin position="194"/>
        <end position="213"/>
    </location>
</feature>
<dbReference type="GeneID" id="39856996"/>
<evidence type="ECO:0000313" key="5">
    <source>
        <dbReference type="Proteomes" id="UP000236740"/>
    </source>
</evidence>
<dbReference type="InterPro" id="IPR012666">
    <property type="entry name" value="CbtA_put"/>
</dbReference>
<evidence type="ECO:0000313" key="3">
    <source>
        <dbReference type="EMBL" id="QCC46696.1"/>
    </source>
</evidence>
<dbReference type="Proteomes" id="UP000296733">
    <property type="component" value="Chromosome"/>
</dbReference>
<keyword evidence="2" id="KW-0812">Transmembrane</keyword>
<keyword evidence="5" id="KW-1185">Reference proteome</keyword>
<keyword evidence="2" id="KW-1133">Transmembrane helix</keyword>
<dbReference type="EMBL" id="CP031311">
    <property type="protein sequence ID" value="QCC46696.1"/>
    <property type="molecule type" value="Genomic_DNA"/>
</dbReference>
<evidence type="ECO:0000256" key="1">
    <source>
        <dbReference type="SAM" id="MobiDB-lite"/>
    </source>
</evidence>
<dbReference type="KEGG" id="hlm:DV707_02870"/>
<protein>
    <submittedName>
        <fullName evidence="4">Probable cobalt transporter subunit (CbtA)</fullName>
    </submittedName>
</protein>
<feature type="region of interest" description="Disordered" evidence="1">
    <location>
        <begin position="43"/>
        <end position="78"/>
    </location>
</feature>
<feature type="region of interest" description="Disordered" evidence="1">
    <location>
        <begin position="256"/>
        <end position="275"/>
    </location>
</feature>
<evidence type="ECO:0000256" key="2">
    <source>
        <dbReference type="SAM" id="Phobius"/>
    </source>
</evidence>
<evidence type="ECO:0000313" key="6">
    <source>
        <dbReference type="Proteomes" id="UP000296733"/>
    </source>
</evidence>
<reference evidence="3 6" key="2">
    <citation type="journal article" date="2019" name="Nat. Commun.">
        <title>A new type of DNA phosphorothioation-based antiviral system in archaea.</title>
        <authorList>
            <person name="Xiong L."/>
            <person name="Liu S."/>
            <person name="Chen S."/>
            <person name="Xiao Y."/>
            <person name="Zhu B."/>
            <person name="Gao Y."/>
            <person name="Zhang Y."/>
            <person name="Chen B."/>
            <person name="Luo J."/>
            <person name="Deng Z."/>
            <person name="Chen X."/>
            <person name="Wang L."/>
            <person name="Chen S."/>
        </authorList>
    </citation>
    <scope>NUCLEOTIDE SEQUENCE [LARGE SCALE GENOMIC DNA]</scope>
    <source>
        <strain evidence="3 6">CGMCC 1.10331</strain>
    </source>
</reference>
<sequence length="275" mass="27791">MLTDYLTRGVKAGVVAGVAFGLLLALVANPLVAFADELGHEGGDAVGPAESETGGHHDEAAGGHHSHAGATAGGGHHESAVPAAVTNGVSVLSGVLWGVLLGGVVFGFAFYLLEPAIPGPEGAKSYLLAAAGFVTVSGAPWLVLPPQPPGVTQSLPTENRTLLYAGMMVAGALVCLLSGYAYQRLRERRGRGAAAVAAALPFGLLAFPVAFAPANPVESALPSDLASALVGMTVFGQALLWVLLAGAHTRFRRRSGEDRSSDVASARSDTPVAAD</sequence>
<dbReference type="Proteomes" id="UP000236740">
    <property type="component" value="Unassembled WGS sequence"/>
</dbReference>
<feature type="transmembrane region" description="Helical" evidence="2">
    <location>
        <begin position="95"/>
        <end position="113"/>
    </location>
</feature>
<proteinExistence type="predicted"/>
<feature type="compositionally biased region" description="Basic and acidic residues" evidence="1">
    <location>
        <begin position="53"/>
        <end position="62"/>
    </location>
</feature>
<feature type="transmembrane region" description="Helical" evidence="2">
    <location>
        <begin position="125"/>
        <end position="143"/>
    </location>
</feature>